<sequence>MMSGPVKLKTFFIRRYLDTNKYRFNSKAKHEHLCARLETPMTLLNATVTDVLATIVVVIPTTAAIEQVKLKSVDIKVQSDCNTKSKPAEYGGKLGKTRGTILPESNQYFMTNALTSYVVGTGIEPAIRGFLEDHDVPDIDSLLPF</sequence>
<evidence type="ECO:0000313" key="2">
    <source>
        <dbReference type="Proteomes" id="UP000828390"/>
    </source>
</evidence>
<proteinExistence type="predicted"/>
<accession>A0A9D4L4T0</accession>
<gene>
    <name evidence="1" type="ORF">DPMN_093922</name>
</gene>
<evidence type="ECO:0000313" key="1">
    <source>
        <dbReference type="EMBL" id="KAH3851440.1"/>
    </source>
</evidence>
<reference evidence="1" key="1">
    <citation type="journal article" date="2019" name="bioRxiv">
        <title>The Genome of the Zebra Mussel, Dreissena polymorpha: A Resource for Invasive Species Research.</title>
        <authorList>
            <person name="McCartney M.A."/>
            <person name="Auch B."/>
            <person name="Kono T."/>
            <person name="Mallez S."/>
            <person name="Zhang Y."/>
            <person name="Obille A."/>
            <person name="Becker A."/>
            <person name="Abrahante J.E."/>
            <person name="Garbe J."/>
            <person name="Badalamenti J.P."/>
            <person name="Herman A."/>
            <person name="Mangelson H."/>
            <person name="Liachko I."/>
            <person name="Sullivan S."/>
            <person name="Sone E.D."/>
            <person name="Koren S."/>
            <person name="Silverstein K.A.T."/>
            <person name="Beckman K.B."/>
            <person name="Gohl D.M."/>
        </authorList>
    </citation>
    <scope>NUCLEOTIDE SEQUENCE</scope>
    <source>
        <strain evidence="1">Duluth1</strain>
        <tissue evidence="1">Whole animal</tissue>
    </source>
</reference>
<dbReference type="AlphaFoldDB" id="A0A9D4L4T0"/>
<reference evidence="1" key="2">
    <citation type="submission" date="2020-11" db="EMBL/GenBank/DDBJ databases">
        <authorList>
            <person name="McCartney M.A."/>
            <person name="Auch B."/>
            <person name="Kono T."/>
            <person name="Mallez S."/>
            <person name="Becker A."/>
            <person name="Gohl D.M."/>
            <person name="Silverstein K.A.T."/>
            <person name="Koren S."/>
            <person name="Bechman K.B."/>
            <person name="Herman A."/>
            <person name="Abrahante J.E."/>
            <person name="Garbe J."/>
        </authorList>
    </citation>
    <scope>NUCLEOTIDE SEQUENCE</scope>
    <source>
        <strain evidence="1">Duluth1</strain>
        <tissue evidence="1">Whole animal</tissue>
    </source>
</reference>
<comment type="caution">
    <text evidence="1">The sequence shown here is derived from an EMBL/GenBank/DDBJ whole genome shotgun (WGS) entry which is preliminary data.</text>
</comment>
<keyword evidence="2" id="KW-1185">Reference proteome</keyword>
<name>A0A9D4L4T0_DREPO</name>
<dbReference type="Proteomes" id="UP000828390">
    <property type="component" value="Unassembled WGS sequence"/>
</dbReference>
<protein>
    <submittedName>
        <fullName evidence="1">Uncharacterized protein</fullName>
    </submittedName>
</protein>
<organism evidence="1 2">
    <name type="scientific">Dreissena polymorpha</name>
    <name type="common">Zebra mussel</name>
    <name type="synonym">Mytilus polymorpha</name>
    <dbReference type="NCBI Taxonomy" id="45954"/>
    <lineage>
        <taxon>Eukaryota</taxon>
        <taxon>Metazoa</taxon>
        <taxon>Spiralia</taxon>
        <taxon>Lophotrochozoa</taxon>
        <taxon>Mollusca</taxon>
        <taxon>Bivalvia</taxon>
        <taxon>Autobranchia</taxon>
        <taxon>Heteroconchia</taxon>
        <taxon>Euheterodonta</taxon>
        <taxon>Imparidentia</taxon>
        <taxon>Neoheterodontei</taxon>
        <taxon>Myida</taxon>
        <taxon>Dreissenoidea</taxon>
        <taxon>Dreissenidae</taxon>
        <taxon>Dreissena</taxon>
    </lineage>
</organism>
<dbReference type="EMBL" id="JAIWYP010000003">
    <property type="protein sequence ID" value="KAH3851440.1"/>
    <property type="molecule type" value="Genomic_DNA"/>
</dbReference>